<feature type="chain" id="PRO_5024452663" evidence="5">
    <location>
        <begin position="20"/>
        <end position="542"/>
    </location>
</feature>
<dbReference type="PANTHER" id="PTHR45980:SF9">
    <property type="entry name" value="PROTEASE DO-LIKE 10, MITOCHONDRIAL-RELATED"/>
    <property type="match status" value="1"/>
</dbReference>
<dbReference type="PRINTS" id="PR00834">
    <property type="entry name" value="PROTEASES2C"/>
</dbReference>
<dbReference type="Pfam" id="PF17815">
    <property type="entry name" value="PDZ_3"/>
    <property type="match status" value="1"/>
</dbReference>
<protein>
    <submittedName>
        <fullName evidence="7">PDZ domain-containing protein</fullName>
    </submittedName>
</protein>
<evidence type="ECO:0000256" key="5">
    <source>
        <dbReference type="SAM" id="SignalP"/>
    </source>
</evidence>
<evidence type="ECO:0000256" key="1">
    <source>
        <dbReference type="ARBA" id="ARBA00022670"/>
    </source>
</evidence>
<dbReference type="InterPro" id="IPR046449">
    <property type="entry name" value="DEGP_PDZ_sf"/>
</dbReference>
<dbReference type="OrthoDB" id="183161at2"/>
<gene>
    <name evidence="7" type="ORF">FEM03_00675</name>
</gene>
<reference evidence="7 8" key="1">
    <citation type="submission" date="2019-05" db="EMBL/GenBank/DDBJ databases">
        <title>Verrucobacter flavum gen. nov., sp. nov. a new member of the family Verrucomicrobiaceae.</title>
        <authorList>
            <person name="Szuroczki S."/>
            <person name="Abbaszade G."/>
            <person name="Szabo A."/>
            <person name="Felfoldi T."/>
            <person name="Schumann P."/>
            <person name="Boka K."/>
            <person name="Keki Z."/>
            <person name="Toumi M."/>
            <person name="Toth E."/>
        </authorList>
    </citation>
    <scope>NUCLEOTIDE SEQUENCE [LARGE SCALE GENOMIC DNA]</scope>
    <source>
        <strain evidence="7 8">MG-N-17</strain>
    </source>
</reference>
<dbReference type="Gene3D" id="2.30.42.10">
    <property type="match status" value="1"/>
</dbReference>
<feature type="region of interest" description="Disordered" evidence="4">
    <location>
        <begin position="21"/>
        <end position="74"/>
    </location>
</feature>
<keyword evidence="1" id="KW-0645">Protease</keyword>
<keyword evidence="2" id="KW-0378">Hydrolase</keyword>
<feature type="compositionally biased region" description="Pro residues" evidence="4">
    <location>
        <begin position="23"/>
        <end position="45"/>
    </location>
</feature>
<evidence type="ECO:0000313" key="7">
    <source>
        <dbReference type="EMBL" id="TLD72624.1"/>
    </source>
</evidence>
<proteinExistence type="predicted"/>
<sequence length="542" mass="59702">MKPFFIALLLFLTAGVSIAQPADSPPSTTPPADSPPATPGEPKPSTPGNEAPDTTASAPINAPPLLDPTAPTRKNTSLVKVNVTSQPWSDRIPWQKSSPSARRGLGVLLKGNRILVTGQMVADATYIELELADSGRRIPAKVKGLDYEANLALLEPAGDAKTFFEKLTPLEIEPNASVGDLMETWQLGRVGELIVTPLQINKVLTSRYVLDTSLFLVYEALGIIRSEANSFTLPVTKDGKLTGLLLRYDSKDQTSTVLPGPIIQHFLKDMDDGEGYRGFPSLGVEFQQTLDDQFREYIGMKPDQQGVYVSNVTKDGSAEAIGIKKEDIILEMNGHKIDSRGDYQHPQYGTLNMSHIVRGASYVGDELKVKLLREGKEQLLSGKLIRKEAKDFLVPPFRFDTGTNYLIQGGLLFQELSLPYLKSFGENWETSAPLRLVFAAQHTEEYEKAGRRKIVILTATLPTRTTQGYESLGGLIVNRVNGKPVNDLADLNECFKEPKDGIHTVEFDDFPKIIYLDAFATESDNLRLIDGVYRIGSLKRIQ</sequence>
<feature type="signal peptide" evidence="5">
    <location>
        <begin position="1"/>
        <end position="19"/>
    </location>
</feature>
<dbReference type="InterPro" id="IPR001478">
    <property type="entry name" value="PDZ"/>
</dbReference>
<name>A0A5R8KJY2_9BACT</name>
<dbReference type="AlphaFoldDB" id="A0A5R8KJY2"/>
<dbReference type="InterPro" id="IPR036034">
    <property type="entry name" value="PDZ_sf"/>
</dbReference>
<evidence type="ECO:0000313" key="8">
    <source>
        <dbReference type="Proteomes" id="UP000306196"/>
    </source>
</evidence>
<comment type="caution">
    <text evidence="7">The sequence shown here is derived from an EMBL/GenBank/DDBJ whole genome shotgun (WGS) entry which is preliminary data.</text>
</comment>
<evidence type="ECO:0000256" key="2">
    <source>
        <dbReference type="ARBA" id="ARBA00022801"/>
    </source>
</evidence>
<dbReference type="GO" id="GO:0006508">
    <property type="term" value="P:proteolysis"/>
    <property type="evidence" value="ECO:0007669"/>
    <property type="project" value="UniProtKB-KW"/>
</dbReference>
<dbReference type="PANTHER" id="PTHR45980">
    <property type="match status" value="1"/>
</dbReference>
<dbReference type="PROSITE" id="PS50106">
    <property type="entry name" value="PDZ"/>
    <property type="match status" value="1"/>
</dbReference>
<evidence type="ECO:0000256" key="3">
    <source>
        <dbReference type="ARBA" id="ARBA00022825"/>
    </source>
</evidence>
<organism evidence="7 8">
    <name type="scientific">Phragmitibacter flavus</name>
    <dbReference type="NCBI Taxonomy" id="2576071"/>
    <lineage>
        <taxon>Bacteria</taxon>
        <taxon>Pseudomonadati</taxon>
        <taxon>Verrucomicrobiota</taxon>
        <taxon>Verrucomicrobiia</taxon>
        <taxon>Verrucomicrobiales</taxon>
        <taxon>Verrucomicrobiaceae</taxon>
        <taxon>Phragmitibacter</taxon>
    </lineage>
</organism>
<dbReference type="InterPro" id="IPR009003">
    <property type="entry name" value="Peptidase_S1_PA"/>
</dbReference>
<keyword evidence="8" id="KW-1185">Reference proteome</keyword>
<keyword evidence="5" id="KW-0732">Signal</keyword>
<dbReference type="SUPFAM" id="SSF50156">
    <property type="entry name" value="PDZ domain-like"/>
    <property type="match status" value="1"/>
</dbReference>
<dbReference type="InterPro" id="IPR001940">
    <property type="entry name" value="Peptidase_S1C"/>
</dbReference>
<dbReference type="RefSeq" id="WP_138084247.1">
    <property type="nucleotide sequence ID" value="NZ_VAUV01000001.1"/>
</dbReference>
<dbReference type="Proteomes" id="UP000306196">
    <property type="component" value="Unassembled WGS sequence"/>
</dbReference>
<dbReference type="Gene3D" id="3.20.190.20">
    <property type="match status" value="1"/>
</dbReference>
<dbReference type="EMBL" id="VAUV01000001">
    <property type="protein sequence ID" value="TLD72624.1"/>
    <property type="molecule type" value="Genomic_DNA"/>
</dbReference>
<dbReference type="SUPFAM" id="SSF50494">
    <property type="entry name" value="Trypsin-like serine proteases"/>
    <property type="match status" value="1"/>
</dbReference>
<evidence type="ECO:0000256" key="4">
    <source>
        <dbReference type="SAM" id="MobiDB-lite"/>
    </source>
</evidence>
<feature type="domain" description="PDZ" evidence="6">
    <location>
        <begin position="277"/>
        <end position="375"/>
    </location>
</feature>
<dbReference type="Pfam" id="PF13180">
    <property type="entry name" value="PDZ_2"/>
    <property type="match status" value="1"/>
</dbReference>
<feature type="compositionally biased region" description="Polar residues" evidence="4">
    <location>
        <begin position="46"/>
        <end position="58"/>
    </location>
</feature>
<accession>A0A5R8KJY2</accession>
<dbReference type="GO" id="GO:0004252">
    <property type="term" value="F:serine-type endopeptidase activity"/>
    <property type="evidence" value="ECO:0007669"/>
    <property type="project" value="InterPro"/>
</dbReference>
<dbReference type="SMART" id="SM00228">
    <property type="entry name" value="PDZ"/>
    <property type="match status" value="1"/>
</dbReference>
<keyword evidence="3" id="KW-0720">Serine protease</keyword>
<evidence type="ECO:0000259" key="6">
    <source>
        <dbReference type="PROSITE" id="PS50106"/>
    </source>
</evidence>
<dbReference type="InterPro" id="IPR041517">
    <property type="entry name" value="DEGP_PDZ"/>
</dbReference>